<protein>
    <submittedName>
        <fullName evidence="3">Uncharacterized protein</fullName>
    </submittedName>
</protein>
<dbReference type="RefSeq" id="WP_078335165.1">
    <property type="nucleotide sequence ID" value="NZ_MAFQ01000010.1"/>
</dbReference>
<accession>A0A4R8QXJ7</accession>
<sequence length="72" mass="7581" precursor="true">MHYRACASAILMAMVALAVPAWAEPPCQFSGGLGPDAACTQSRDDDDVTSPWMWPGDDGFGMGFGTPGFGWP</sequence>
<feature type="region of interest" description="Disordered" evidence="1">
    <location>
        <begin position="36"/>
        <end position="61"/>
    </location>
</feature>
<feature type="chain" id="PRO_5020354591" evidence="2">
    <location>
        <begin position="24"/>
        <end position="72"/>
    </location>
</feature>
<evidence type="ECO:0000313" key="3">
    <source>
        <dbReference type="EMBL" id="TDZ48615.1"/>
    </source>
</evidence>
<dbReference type="AlphaFoldDB" id="A0A4R8QXJ7"/>
<evidence type="ECO:0000313" key="4">
    <source>
        <dbReference type="Proteomes" id="UP000295165"/>
    </source>
</evidence>
<name>A0A4R8QXJ7_9MYCO</name>
<comment type="caution">
    <text evidence="3">The sequence shown here is derived from an EMBL/GenBank/DDBJ whole genome shotgun (WGS) entry which is preliminary data.</text>
</comment>
<feature type="signal peptide" evidence="2">
    <location>
        <begin position="1"/>
        <end position="23"/>
    </location>
</feature>
<gene>
    <name evidence="3" type="ORF">CCUG63697_03144</name>
</gene>
<proteinExistence type="predicted"/>
<evidence type="ECO:0000256" key="2">
    <source>
        <dbReference type="SAM" id="SignalP"/>
    </source>
</evidence>
<dbReference type="Proteomes" id="UP000295165">
    <property type="component" value="Unassembled WGS sequence"/>
</dbReference>
<keyword evidence="4" id="KW-1185">Reference proteome</keyword>
<evidence type="ECO:0000256" key="1">
    <source>
        <dbReference type="SAM" id="MobiDB-lite"/>
    </source>
</evidence>
<organism evidence="3 4">
    <name type="scientific">Mycobacteroides franklinii</name>
    <dbReference type="NCBI Taxonomy" id="948102"/>
    <lineage>
        <taxon>Bacteria</taxon>
        <taxon>Bacillati</taxon>
        <taxon>Actinomycetota</taxon>
        <taxon>Actinomycetes</taxon>
        <taxon>Mycobacteriales</taxon>
        <taxon>Mycobacteriaceae</taxon>
        <taxon>Mycobacteroides</taxon>
    </lineage>
</organism>
<dbReference type="EMBL" id="PECC01000028">
    <property type="protein sequence ID" value="TDZ48615.1"/>
    <property type="molecule type" value="Genomic_DNA"/>
</dbReference>
<reference evidence="3 4" key="1">
    <citation type="journal article" date="2019" name="Sci. Rep.">
        <title>Extended insight into the Mycobacterium chelonae-abscessus complex through whole genome sequencing of Mycobacterium salmoniphilum outbreak and Mycobacterium salmoniphilum-like strains.</title>
        <authorList>
            <person name="Behra P.R.K."/>
            <person name="Das S."/>
            <person name="Pettersson B.M.F."/>
            <person name="Shirreff L."/>
            <person name="DuCote T."/>
            <person name="Jacobsson K.G."/>
            <person name="Ennis D.G."/>
            <person name="Kirsebom L.A."/>
        </authorList>
    </citation>
    <scope>NUCLEOTIDE SEQUENCE [LARGE SCALE GENOMIC DNA]</scope>
    <source>
        <strain evidence="3 4">CCUG 63697</strain>
    </source>
</reference>
<keyword evidence="2" id="KW-0732">Signal</keyword>